<dbReference type="Gene3D" id="2.40.160.10">
    <property type="entry name" value="Porin"/>
    <property type="match status" value="1"/>
</dbReference>
<dbReference type="OrthoDB" id="5993054at2"/>
<keyword evidence="1" id="KW-0175">Coiled coil</keyword>
<keyword evidence="2" id="KW-0732">Signal</keyword>
<dbReference type="InterPro" id="IPR023614">
    <property type="entry name" value="Porin_dom_sf"/>
</dbReference>
<evidence type="ECO:0000313" key="3">
    <source>
        <dbReference type="EMBL" id="QDQ73237.1"/>
    </source>
</evidence>
<reference evidence="3 4" key="1">
    <citation type="submission" date="2019-07" db="EMBL/GenBank/DDBJ databases">
        <title>Lysobacter weifangensis sp. nov., isolated from bensulfuron-methyl contaminated farmland soil.</title>
        <authorList>
            <person name="Zhao H."/>
        </authorList>
    </citation>
    <scope>NUCLEOTIDE SEQUENCE [LARGE SCALE GENOMIC DNA]</scope>
    <source>
        <strain evidence="3 4">CC-Bw-6</strain>
    </source>
</reference>
<organism evidence="3 4">
    <name type="scientific">Pseudoluteimonas lycopersici</name>
    <dbReference type="NCBI Taxonomy" id="1324796"/>
    <lineage>
        <taxon>Bacteria</taxon>
        <taxon>Pseudomonadati</taxon>
        <taxon>Pseudomonadota</taxon>
        <taxon>Gammaproteobacteria</taxon>
        <taxon>Lysobacterales</taxon>
        <taxon>Lysobacteraceae</taxon>
        <taxon>Pseudoluteimonas</taxon>
    </lineage>
</organism>
<dbReference type="Proteomes" id="UP000315891">
    <property type="component" value="Chromosome"/>
</dbReference>
<evidence type="ECO:0000256" key="2">
    <source>
        <dbReference type="SAM" id="SignalP"/>
    </source>
</evidence>
<dbReference type="Pfam" id="PF07396">
    <property type="entry name" value="Porin_O_P"/>
    <property type="match status" value="1"/>
</dbReference>
<evidence type="ECO:0000256" key="1">
    <source>
        <dbReference type="SAM" id="Coils"/>
    </source>
</evidence>
<name>A0A516V428_9GAMM</name>
<gene>
    <name evidence="3" type="ORF">FNZ56_04835</name>
</gene>
<feature type="chain" id="PRO_5021966197" evidence="2">
    <location>
        <begin position="25"/>
        <end position="400"/>
    </location>
</feature>
<protein>
    <submittedName>
        <fullName evidence="3">Carbohydrate porin</fullName>
    </submittedName>
</protein>
<dbReference type="EMBL" id="CP041742">
    <property type="protein sequence ID" value="QDQ73237.1"/>
    <property type="molecule type" value="Genomic_DNA"/>
</dbReference>
<dbReference type="SUPFAM" id="SSF56935">
    <property type="entry name" value="Porins"/>
    <property type="match status" value="1"/>
</dbReference>
<dbReference type="RefSeq" id="WP_143878750.1">
    <property type="nucleotide sequence ID" value="NZ_BAABLZ010000001.1"/>
</dbReference>
<feature type="coiled-coil region" evidence="1">
    <location>
        <begin position="25"/>
        <end position="59"/>
    </location>
</feature>
<evidence type="ECO:0000313" key="4">
    <source>
        <dbReference type="Proteomes" id="UP000315891"/>
    </source>
</evidence>
<dbReference type="AlphaFoldDB" id="A0A516V428"/>
<proteinExistence type="predicted"/>
<keyword evidence="4" id="KW-1185">Reference proteome</keyword>
<feature type="signal peptide" evidence="2">
    <location>
        <begin position="1"/>
        <end position="24"/>
    </location>
</feature>
<dbReference type="InterPro" id="IPR010870">
    <property type="entry name" value="Porin_O/P"/>
</dbReference>
<accession>A0A516V428</accession>
<sequence>MRSNLLASAIAVGLGLAAVAPARAADDTAAQLAAMKAQIAALQAQVEELQAQTDAQSDVNVTQAKAIEAAQATNTKADALEKLVNNTKVSGRIFFDATSLEQESDGTKINNTGIGFDVKRFYVGIDHKFDDKWSANITTDFQYSSAVGATEVFLKKAYLQGKFSDAFTLRIGSADMPWIPFAEGYYGYRYVENTLVDRLKYGNSADWGFHAGGTLGDGMFNYAASVVSGGGYKNPSRSKGMDVEGRVGFAPTQSTIIAIGAYSGHQGLETESTDALHTANRFDALAAWSSPKFRLGAEYFQAKNWSRELATTSDKADGYSLWGSAVVTQGGISVFGRYDSADLSKDLNPSLTQKYYNLGVEFPIVKGFKLAAVFKHTDQDSDTTADLKTNEFGVWGDVQW</sequence>